<sequence>MFPIFHDFQFSCHIPCRTVDISEFSTFFSYRCHISRPKVSRHIPGPPLCISHFSRFSVISSFFKS</sequence>
<protein>
    <submittedName>
        <fullName evidence="1">Uncharacterized protein</fullName>
    </submittedName>
</protein>
<name>A0A0V1DTM9_TRIPS</name>
<reference evidence="1 2" key="1">
    <citation type="submission" date="2015-01" db="EMBL/GenBank/DDBJ databases">
        <title>Evolution of Trichinella species and genotypes.</title>
        <authorList>
            <person name="Korhonen P.K."/>
            <person name="Edoardo P."/>
            <person name="Giuseppe L.R."/>
            <person name="Gasser R.B."/>
        </authorList>
    </citation>
    <scope>NUCLEOTIDE SEQUENCE [LARGE SCALE GENOMIC DNA]</scope>
    <source>
        <strain evidence="1">ISS470</strain>
    </source>
</reference>
<organism evidence="1 2">
    <name type="scientific">Trichinella pseudospiralis</name>
    <name type="common">Parasitic roundworm</name>
    <dbReference type="NCBI Taxonomy" id="6337"/>
    <lineage>
        <taxon>Eukaryota</taxon>
        <taxon>Metazoa</taxon>
        <taxon>Ecdysozoa</taxon>
        <taxon>Nematoda</taxon>
        <taxon>Enoplea</taxon>
        <taxon>Dorylaimia</taxon>
        <taxon>Trichinellida</taxon>
        <taxon>Trichinellidae</taxon>
        <taxon>Trichinella</taxon>
    </lineage>
</organism>
<proteinExistence type="predicted"/>
<dbReference type="Proteomes" id="UP000054995">
    <property type="component" value="Unassembled WGS sequence"/>
</dbReference>
<dbReference type="OrthoDB" id="10551907at2759"/>
<dbReference type="EMBL" id="JYDT01001394">
    <property type="protein sequence ID" value="KRY64795.1"/>
    <property type="molecule type" value="Genomic_DNA"/>
</dbReference>
<dbReference type="AlphaFoldDB" id="A0A0V1DTM9"/>
<accession>A0A0V1DTM9</accession>
<keyword evidence="2" id="KW-1185">Reference proteome</keyword>
<gene>
    <name evidence="1" type="ORF">T4D_1048</name>
</gene>
<evidence type="ECO:0000313" key="2">
    <source>
        <dbReference type="Proteomes" id="UP000054995"/>
    </source>
</evidence>
<evidence type="ECO:0000313" key="1">
    <source>
        <dbReference type="EMBL" id="KRY64795.1"/>
    </source>
</evidence>
<comment type="caution">
    <text evidence="1">The sequence shown here is derived from an EMBL/GenBank/DDBJ whole genome shotgun (WGS) entry which is preliminary data.</text>
</comment>